<keyword evidence="2" id="KW-1185">Reference proteome</keyword>
<comment type="caution">
    <text evidence="1">The sequence shown here is derived from an EMBL/GenBank/DDBJ whole genome shotgun (WGS) entry which is preliminary data.</text>
</comment>
<sequence length="84" mass="9814">MIRLFKHFRHKVEVNYDQHAAYGDFPFGRCEMRALEDRLLIDCATANEEASGRMRHVIDDHLFRFSGEEGLEIQWQNGPHPSVA</sequence>
<accession>A0A917UYG7</accession>
<dbReference type="InterPro" id="IPR014543">
    <property type="entry name" value="UCP028291"/>
</dbReference>
<dbReference type="AlphaFoldDB" id="A0A917UYG7"/>
<dbReference type="Pfam" id="PF09981">
    <property type="entry name" value="DUF2218"/>
    <property type="match status" value="1"/>
</dbReference>
<gene>
    <name evidence="1" type="ORF">GCM10009304_22910</name>
</gene>
<evidence type="ECO:0000313" key="1">
    <source>
        <dbReference type="EMBL" id="GGJ96435.1"/>
    </source>
</evidence>
<dbReference type="EMBL" id="BMPO01000004">
    <property type="protein sequence ID" value="GGJ96435.1"/>
    <property type="molecule type" value="Genomic_DNA"/>
</dbReference>
<evidence type="ECO:0008006" key="3">
    <source>
        <dbReference type="Google" id="ProtNLM"/>
    </source>
</evidence>
<name>A0A917UYG7_9PSED</name>
<dbReference type="Gene3D" id="3.30.310.50">
    <property type="entry name" value="Alpha-D-phosphohexomutase, C-terminal domain"/>
    <property type="match status" value="1"/>
</dbReference>
<organism evidence="1 2">
    <name type="scientific">Pseudomonas matsuisoli</name>
    <dbReference type="NCBI Taxonomy" id="1515666"/>
    <lineage>
        <taxon>Bacteria</taxon>
        <taxon>Pseudomonadati</taxon>
        <taxon>Pseudomonadota</taxon>
        <taxon>Gammaproteobacteria</taxon>
        <taxon>Pseudomonadales</taxon>
        <taxon>Pseudomonadaceae</taxon>
        <taxon>Pseudomonas</taxon>
    </lineage>
</organism>
<reference evidence="1" key="2">
    <citation type="submission" date="2020-09" db="EMBL/GenBank/DDBJ databases">
        <authorList>
            <person name="Sun Q."/>
            <person name="Ohkuma M."/>
        </authorList>
    </citation>
    <scope>NUCLEOTIDE SEQUENCE</scope>
    <source>
        <strain evidence="1">JCM 30078</strain>
    </source>
</reference>
<proteinExistence type="predicted"/>
<protein>
    <recommendedName>
        <fullName evidence="3">DUF2218 domain-containing protein</fullName>
    </recommendedName>
</protein>
<reference evidence="1" key="1">
    <citation type="journal article" date="2014" name="Int. J. Syst. Evol. Microbiol.">
        <title>Complete genome sequence of Corynebacterium casei LMG S-19264T (=DSM 44701T), isolated from a smear-ripened cheese.</title>
        <authorList>
            <consortium name="US DOE Joint Genome Institute (JGI-PGF)"/>
            <person name="Walter F."/>
            <person name="Albersmeier A."/>
            <person name="Kalinowski J."/>
            <person name="Ruckert C."/>
        </authorList>
    </citation>
    <scope>NUCLEOTIDE SEQUENCE</scope>
    <source>
        <strain evidence="1">JCM 30078</strain>
    </source>
</reference>
<evidence type="ECO:0000313" key="2">
    <source>
        <dbReference type="Proteomes" id="UP000635983"/>
    </source>
</evidence>
<dbReference type="Proteomes" id="UP000635983">
    <property type="component" value="Unassembled WGS sequence"/>
</dbReference>